<evidence type="ECO:0000256" key="12">
    <source>
        <dbReference type="ARBA" id="ARBA00023306"/>
    </source>
</evidence>
<comment type="function">
    <text evidence="14">DNA ligase that seals nicks in double-stranded DNA during DNA replication, DNA recombination and DNA repair.</text>
</comment>
<dbReference type="SUPFAM" id="SSF56091">
    <property type="entry name" value="DNA ligase/mRNA capping enzyme, catalytic domain"/>
    <property type="match status" value="1"/>
</dbReference>
<evidence type="ECO:0000256" key="9">
    <source>
        <dbReference type="ARBA" id="ARBA00022842"/>
    </source>
</evidence>
<dbReference type="InterPro" id="IPR022865">
    <property type="entry name" value="DNA_ligae_ATP-dep_bac/arc"/>
</dbReference>
<gene>
    <name evidence="14" type="primary">lig</name>
    <name evidence="18" type="ORF">COY32_04180</name>
</gene>
<dbReference type="GO" id="GO:0006310">
    <property type="term" value="P:DNA recombination"/>
    <property type="evidence" value="ECO:0007669"/>
    <property type="project" value="UniProtKB-UniRule"/>
</dbReference>
<keyword evidence="10 14" id="KW-0233">DNA recombination</keyword>
<evidence type="ECO:0000256" key="16">
    <source>
        <dbReference type="SAM" id="MobiDB-lite"/>
    </source>
</evidence>
<dbReference type="GO" id="GO:0006281">
    <property type="term" value="P:DNA repair"/>
    <property type="evidence" value="ECO:0007669"/>
    <property type="project" value="UniProtKB-UniRule"/>
</dbReference>
<dbReference type="CDD" id="cd07969">
    <property type="entry name" value="OBF_DNA_ligase_I"/>
    <property type="match status" value="1"/>
</dbReference>
<organism evidence="18 19">
    <name type="scientific">candidate division WWE3 bacterium CG_4_10_14_0_2_um_filter_41_14</name>
    <dbReference type="NCBI Taxonomy" id="1975072"/>
    <lineage>
        <taxon>Bacteria</taxon>
        <taxon>Katanobacteria</taxon>
    </lineage>
</organism>
<dbReference type="InterPro" id="IPR012340">
    <property type="entry name" value="NA-bd_OB-fold"/>
</dbReference>
<sequence>MLFTEFANYLAHIEQTSSRNEITVQLAGLFTHASSDEIAHMCYLVLGNLGPAYDRKEFGISQKTLLKCIARAAGKEQDLVDIRNKELGDVGDLALEFLKENRGDDMSVIEVFNALSLIASYQGVGSQEQKIEGLSQLLQRVDGLSAKYIARIPVQKLRLGFSDMTILDALSYMVSNDKSHRTELERAFNVRADIGYIAQVVKREGIQALSKVTLSVGVPVRPAAAERMPSAALIIDKLGPVAVEPKVDGFRLQVHVKKGSPVRMFSRNLEDMSKMFPEVALAVETVPVESMVFEGEAIAVDEQTGDMLPFQETMQRRRTHGVAQKAQELPLTVFCFDLLYLNGKVLLDEPYVERRRLLTESLGGHSKTLLVVDKTDMATGDELSEYFYQQLEAGYEGIMTKRLDAPYSAGKRSNNWVKLKREDRSDLNDTVDCVVMGYKFGKGRRNSFGIGAFLVGVFDEEDQMYKTISNVGTGLTDEQWKEMKSRSDTLQVKHKPNQYDVASGLTQDVWIEPSMVVEILADTITRSPNHTAGKVGDDPGYALRFPRLVQWRDDKSPEQATSVKEIQSMFKNG</sequence>
<dbReference type="Gene3D" id="3.30.470.30">
    <property type="entry name" value="DNA ligase/mRNA capping enzyme"/>
    <property type="match status" value="1"/>
</dbReference>
<evidence type="ECO:0000256" key="6">
    <source>
        <dbReference type="ARBA" id="ARBA00022741"/>
    </source>
</evidence>
<keyword evidence="12 14" id="KW-0131">Cell cycle</keyword>
<keyword evidence="7 14" id="KW-0227">DNA damage</keyword>
<proteinExistence type="inferred from homology"/>
<evidence type="ECO:0000256" key="7">
    <source>
        <dbReference type="ARBA" id="ARBA00022763"/>
    </source>
</evidence>
<evidence type="ECO:0000256" key="15">
    <source>
        <dbReference type="RuleBase" id="RU004196"/>
    </source>
</evidence>
<dbReference type="InterPro" id="IPR012308">
    <property type="entry name" value="DNA_ligase_ATP-dep_N"/>
</dbReference>
<evidence type="ECO:0000256" key="13">
    <source>
        <dbReference type="ARBA" id="ARBA00034003"/>
    </source>
</evidence>
<dbReference type="Gene3D" id="2.40.50.140">
    <property type="entry name" value="Nucleic acid-binding proteins"/>
    <property type="match status" value="1"/>
</dbReference>
<protein>
    <recommendedName>
        <fullName evidence="14">Probable DNA ligase</fullName>
        <ecNumber evidence="14">6.5.1.1</ecNumber>
    </recommendedName>
    <alternativeName>
        <fullName evidence="14">Polydeoxyribonucleotide synthase [ATP]</fullName>
    </alternativeName>
</protein>
<keyword evidence="2 14" id="KW-0436">Ligase</keyword>
<dbReference type="Pfam" id="PF04679">
    <property type="entry name" value="DNA_ligase_A_C"/>
    <property type="match status" value="1"/>
</dbReference>
<comment type="caution">
    <text evidence="18">The sequence shown here is derived from an EMBL/GenBank/DDBJ whole genome shotgun (WGS) entry which is preliminary data.</text>
</comment>
<dbReference type="EMBL" id="PFNL01000115">
    <property type="protein sequence ID" value="PIZ46022.1"/>
    <property type="molecule type" value="Genomic_DNA"/>
</dbReference>
<comment type="similarity">
    <text evidence="1 14 15">Belongs to the ATP-dependent DNA ligase family.</text>
</comment>
<dbReference type="GO" id="GO:0005524">
    <property type="term" value="F:ATP binding"/>
    <property type="evidence" value="ECO:0007669"/>
    <property type="project" value="UniProtKB-UniRule"/>
</dbReference>
<dbReference type="InterPro" id="IPR036599">
    <property type="entry name" value="DNA_ligase_N_sf"/>
</dbReference>
<evidence type="ECO:0000313" key="19">
    <source>
        <dbReference type="Proteomes" id="UP000228920"/>
    </source>
</evidence>
<dbReference type="Pfam" id="PF01068">
    <property type="entry name" value="DNA_ligase_A_M"/>
    <property type="match status" value="1"/>
</dbReference>
<feature type="compositionally biased region" description="Polar residues" evidence="16">
    <location>
        <begin position="558"/>
        <end position="573"/>
    </location>
</feature>
<dbReference type="Pfam" id="PF04675">
    <property type="entry name" value="DNA_ligase_A_N"/>
    <property type="match status" value="1"/>
</dbReference>
<keyword evidence="3 14" id="KW-0132">Cell division</keyword>
<dbReference type="SUPFAM" id="SSF117018">
    <property type="entry name" value="ATP-dependent DNA ligase DNA-binding domain"/>
    <property type="match status" value="1"/>
</dbReference>
<dbReference type="SUPFAM" id="SSF50249">
    <property type="entry name" value="Nucleic acid-binding proteins"/>
    <property type="match status" value="1"/>
</dbReference>
<dbReference type="InterPro" id="IPR012309">
    <property type="entry name" value="DNA_ligase_ATP-dep_C"/>
</dbReference>
<dbReference type="PANTHER" id="PTHR45674:SF4">
    <property type="entry name" value="DNA LIGASE 1"/>
    <property type="match status" value="1"/>
</dbReference>
<reference evidence="19" key="1">
    <citation type="submission" date="2017-09" db="EMBL/GenBank/DDBJ databases">
        <title>Depth-based differentiation of microbial function through sediment-hosted aquifers and enrichment of novel symbionts in the deep terrestrial subsurface.</title>
        <authorList>
            <person name="Probst A.J."/>
            <person name="Ladd B."/>
            <person name="Jarett J.K."/>
            <person name="Geller-Mcgrath D.E."/>
            <person name="Sieber C.M.K."/>
            <person name="Emerson J.B."/>
            <person name="Anantharaman K."/>
            <person name="Thomas B.C."/>
            <person name="Malmstrom R."/>
            <person name="Stieglmeier M."/>
            <person name="Klingl A."/>
            <person name="Woyke T."/>
            <person name="Ryan C.M."/>
            <person name="Banfield J.F."/>
        </authorList>
    </citation>
    <scope>NUCLEOTIDE SEQUENCE [LARGE SCALE GENOMIC DNA]</scope>
</reference>
<keyword evidence="9 14" id="KW-0460">Magnesium</keyword>
<dbReference type="HAMAP" id="MF_00407">
    <property type="entry name" value="DNA_ligase"/>
    <property type="match status" value="1"/>
</dbReference>
<feature type="binding site" evidence="14">
    <location>
        <position position="412"/>
    </location>
    <ligand>
        <name>ATP</name>
        <dbReference type="ChEBI" id="CHEBI:30616"/>
    </ligand>
</feature>
<feature type="domain" description="ATP-dependent DNA ligase family profile" evidence="17">
    <location>
        <begin position="324"/>
        <end position="459"/>
    </location>
</feature>
<feature type="binding site" evidence="14">
    <location>
        <position position="418"/>
    </location>
    <ligand>
        <name>ATP</name>
        <dbReference type="ChEBI" id="CHEBI:30616"/>
    </ligand>
</feature>
<dbReference type="InterPro" id="IPR050191">
    <property type="entry name" value="ATP-dep_DNA_ligase"/>
</dbReference>
<dbReference type="InterPro" id="IPR000977">
    <property type="entry name" value="DNA_ligase_ATP-dep"/>
</dbReference>
<keyword evidence="11 14" id="KW-0234">DNA repair</keyword>
<feature type="region of interest" description="Disordered" evidence="16">
    <location>
        <begin position="554"/>
        <end position="573"/>
    </location>
</feature>
<evidence type="ECO:0000256" key="8">
    <source>
        <dbReference type="ARBA" id="ARBA00022840"/>
    </source>
</evidence>
<evidence type="ECO:0000256" key="5">
    <source>
        <dbReference type="ARBA" id="ARBA00022723"/>
    </source>
</evidence>
<dbReference type="CDD" id="cd07901">
    <property type="entry name" value="Adenylation_DNA_ligase_Arch_LigB"/>
    <property type="match status" value="1"/>
</dbReference>
<keyword evidence="6 14" id="KW-0547">Nucleotide-binding</keyword>
<dbReference type="PANTHER" id="PTHR45674">
    <property type="entry name" value="DNA LIGASE 1/3 FAMILY MEMBER"/>
    <property type="match status" value="1"/>
</dbReference>
<accession>A0A2M7TI77</accession>
<feature type="binding site" evidence="14">
    <location>
        <position position="267"/>
    </location>
    <ligand>
        <name>ATP</name>
        <dbReference type="ChEBI" id="CHEBI:30616"/>
    </ligand>
</feature>
<feature type="binding site" evidence="14">
    <location>
        <position position="296"/>
    </location>
    <ligand>
        <name>ATP</name>
        <dbReference type="ChEBI" id="CHEBI:30616"/>
    </ligand>
</feature>
<dbReference type="GO" id="GO:0006273">
    <property type="term" value="P:lagging strand elongation"/>
    <property type="evidence" value="ECO:0007669"/>
    <property type="project" value="TreeGrafter"/>
</dbReference>
<keyword evidence="5 14" id="KW-0479">Metal-binding</keyword>
<evidence type="ECO:0000256" key="14">
    <source>
        <dbReference type="HAMAP-Rule" id="MF_00407"/>
    </source>
</evidence>
<dbReference type="GO" id="GO:0003677">
    <property type="term" value="F:DNA binding"/>
    <property type="evidence" value="ECO:0007669"/>
    <property type="project" value="InterPro"/>
</dbReference>
<dbReference type="GO" id="GO:0051301">
    <property type="term" value="P:cell division"/>
    <property type="evidence" value="ECO:0007669"/>
    <property type="project" value="UniProtKB-KW"/>
</dbReference>
<dbReference type="GO" id="GO:0046872">
    <property type="term" value="F:metal ion binding"/>
    <property type="evidence" value="ECO:0007669"/>
    <property type="project" value="UniProtKB-KW"/>
</dbReference>
<evidence type="ECO:0000256" key="11">
    <source>
        <dbReference type="ARBA" id="ARBA00023204"/>
    </source>
</evidence>
<evidence type="ECO:0000256" key="3">
    <source>
        <dbReference type="ARBA" id="ARBA00022618"/>
    </source>
</evidence>
<dbReference type="Proteomes" id="UP000228920">
    <property type="component" value="Unassembled WGS sequence"/>
</dbReference>
<feature type="binding site" evidence="14">
    <location>
        <position position="244"/>
    </location>
    <ligand>
        <name>ATP</name>
        <dbReference type="ChEBI" id="CHEBI:30616"/>
    </ligand>
</feature>
<dbReference type="EC" id="6.5.1.1" evidence="14"/>
<dbReference type="InterPro" id="IPR012310">
    <property type="entry name" value="DNA_ligase_ATP-dep_cent"/>
</dbReference>
<feature type="active site" description="N6-AMP-lysine intermediate" evidence="14">
    <location>
        <position position="246"/>
    </location>
</feature>
<dbReference type="GO" id="GO:0003910">
    <property type="term" value="F:DNA ligase (ATP) activity"/>
    <property type="evidence" value="ECO:0007669"/>
    <property type="project" value="UniProtKB-UniRule"/>
</dbReference>
<evidence type="ECO:0000256" key="1">
    <source>
        <dbReference type="ARBA" id="ARBA00007572"/>
    </source>
</evidence>
<dbReference type="GO" id="GO:0071897">
    <property type="term" value="P:DNA biosynthetic process"/>
    <property type="evidence" value="ECO:0007669"/>
    <property type="project" value="InterPro"/>
</dbReference>
<evidence type="ECO:0000256" key="10">
    <source>
        <dbReference type="ARBA" id="ARBA00023172"/>
    </source>
</evidence>
<evidence type="ECO:0000259" key="17">
    <source>
        <dbReference type="PROSITE" id="PS50160"/>
    </source>
</evidence>
<comment type="cofactor">
    <cofactor evidence="14">
        <name>Mg(2+)</name>
        <dbReference type="ChEBI" id="CHEBI:18420"/>
    </cofactor>
</comment>
<evidence type="ECO:0000256" key="4">
    <source>
        <dbReference type="ARBA" id="ARBA00022705"/>
    </source>
</evidence>
<feature type="binding site" evidence="14">
    <location>
        <position position="251"/>
    </location>
    <ligand>
        <name>ATP</name>
        <dbReference type="ChEBI" id="CHEBI:30616"/>
    </ligand>
</feature>
<evidence type="ECO:0000256" key="2">
    <source>
        <dbReference type="ARBA" id="ARBA00022598"/>
    </source>
</evidence>
<dbReference type="NCBIfam" id="TIGR00574">
    <property type="entry name" value="dnl1"/>
    <property type="match status" value="1"/>
</dbReference>
<feature type="binding site" evidence="14">
    <location>
        <position position="336"/>
    </location>
    <ligand>
        <name>ATP</name>
        <dbReference type="ChEBI" id="CHEBI:30616"/>
    </ligand>
</feature>
<dbReference type="PROSITE" id="PS50160">
    <property type="entry name" value="DNA_LIGASE_A3"/>
    <property type="match status" value="1"/>
</dbReference>
<name>A0A2M7TI77_UNCKA</name>
<keyword evidence="8 14" id="KW-0067">ATP-binding</keyword>
<evidence type="ECO:0000313" key="18">
    <source>
        <dbReference type="EMBL" id="PIZ46022.1"/>
    </source>
</evidence>
<keyword evidence="4 14" id="KW-0235">DNA replication</keyword>
<dbReference type="AlphaFoldDB" id="A0A2M7TI77"/>
<comment type="catalytic activity">
    <reaction evidence="13 14">
        <text>ATP + (deoxyribonucleotide)n-3'-hydroxyl + 5'-phospho-(deoxyribonucleotide)m = (deoxyribonucleotide)n+m + AMP + diphosphate.</text>
        <dbReference type="EC" id="6.5.1.1"/>
    </reaction>
</comment>
<dbReference type="Gene3D" id="1.10.3260.10">
    <property type="entry name" value="DNA ligase, ATP-dependent, N-terminal domain"/>
    <property type="match status" value="1"/>
</dbReference>